<dbReference type="EMBL" id="JANIBK010000002">
    <property type="protein sequence ID" value="MCQ8126972.1"/>
    <property type="molecule type" value="Genomic_DNA"/>
</dbReference>
<dbReference type="InterPro" id="IPR000160">
    <property type="entry name" value="GGDEF_dom"/>
</dbReference>
<dbReference type="InterPro" id="IPR043128">
    <property type="entry name" value="Rev_trsase/Diguanyl_cyclase"/>
</dbReference>
<dbReference type="SMART" id="SM00086">
    <property type="entry name" value="PAC"/>
    <property type="match status" value="2"/>
</dbReference>
<dbReference type="Gene3D" id="2.10.70.100">
    <property type="match status" value="1"/>
</dbReference>
<dbReference type="InterPro" id="IPR013655">
    <property type="entry name" value="PAS_fold_3"/>
</dbReference>
<keyword evidence="2" id="KW-1133">Transmembrane helix</keyword>
<feature type="domain" description="EAL" evidence="5">
    <location>
        <begin position="915"/>
        <end position="1169"/>
    </location>
</feature>
<evidence type="ECO:0000313" key="7">
    <source>
        <dbReference type="EMBL" id="MCQ8126972.1"/>
    </source>
</evidence>
<dbReference type="InterPro" id="IPR035919">
    <property type="entry name" value="EAL_sf"/>
</dbReference>
<dbReference type="CDD" id="cd01948">
    <property type="entry name" value="EAL"/>
    <property type="match status" value="1"/>
</dbReference>
<dbReference type="RefSeq" id="WP_256613291.1">
    <property type="nucleotide sequence ID" value="NZ_JANIBK010000002.1"/>
</dbReference>
<evidence type="ECO:0000256" key="2">
    <source>
        <dbReference type="SAM" id="Phobius"/>
    </source>
</evidence>
<dbReference type="Pfam" id="PF00563">
    <property type="entry name" value="EAL"/>
    <property type="match status" value="1"/>
</dbReference>
<dbReference type="Pfam" id="PF08447">
    <property type="entry name" value="PAS_3"/>
    <property type="match status" value="1"/>
</dbReference>
<dbReference type="SMART" id="SM00267">
    <property type="entry name" value="GGDEF"/>
    <property type="match status" value="1"/>
</dbReference>
<dbReference type="InterPro" id="IPR029787">
    <property type="entry name" value="Nucleotide_cyclase"/>
</dbReference>
<evidence type="ECO:0000259" key="3">
    <source>
        <dbReference type="PROSITE" id="PS50112"/>
    </source>
</evidence>
<dbReference type="SMART" id="SM00052">
    <property type="entry name" value="EAL"/>
    <property type="match status" value="1"/>
</dbReference>
<evidence type="ECO:0000259" key="6">
    <source>
        <dbReference type="PROSITE" id="PS50887"/>
    </source>
</evidence>
<name>A0ABT1TZI6_9GAMM</name>
<dbReference type="Pfam" id="PF08448">
    <property type="entry name" value="PAS_4"/>
    <property type="match status" value="1"/>
</dbReference>
<feature type="domain" description="GGDEF" evidence="6">
    <location>
        <begin position="774"/>
        <end position="906"/>
    </location>
</feature>
<keyword evidence="1" id="KW-0175">Coiled coil</keyword>
<dbReference type="Pfam" id="PF00990">
    <property type="entry name" value="GGDEF"/>
    <property type="match status" value="1"/>
</dbReference>
<dbReference type="PANTHER" id="PTHR44757">
    <property type="entry name" value="DIGUANYLATE CYCLASE DGCP"/>
    <property type="match status" value="1"/>
</dbReference>
<gene>
    <name evidence="7" type="ORF">NP596_00770</name>
</gene>
<dbReference type="Gene3D" id="3.30.450.40">
    <property type="match status" value="1"/>
</dbReference>
<comment type="caution">
    <text evidence="7">The sequence shown here is derived from an EMBL/GenBank/DDBJ whole genome shotgun (WGS) entry which is preliminary data.</text>
</comment>
<dbReference type="PANTHER" id="PTHR44757:SF2">
    <property type="entry name" value="BIOFILM ARCHITECTURE MAINTENANCE PROTEIN MBAA"/>
    <property type="match status" value="1"/>
</dbReference>
<dbReference type="Proteomes" id="UP001524586">
    <property type="component" value="Unassembled WGS sequence"/>
</dbReference>
<accession>A0ABT1TZI6</accession>
<dbReference type="InterPro" id="IPR000014">
    <property type="entry name" value="PAS"/>
</dbReference>
<dbReference type="PROSITE" id="PS50883">
    <property type="entry name" value="EAL"/>
    <property type="match status" value="1"/>
</dbReference>
<dbReference type="InterPro" id="IPR052155">
    <property type="entry name" value="Biofilm_reg_signaling"/>
</dbReference>
<sequence length="1172" mass="131138">MTSLKQYLFRFSAGLWLTMAMFIVFAVVFAIYVRSEKQIDVANEQRFQSFLLADELRQSSDDLTRTVRSYVATGDPIHKRHFQEILDIRDGKQARPVDYHLIYWDLVLQDDRRPRPDSSRNIPLLDLMRQAGFTEAEFAKLAEAKDKSDALARTEYAVMQQLESVSSPTEADRNRANLMLQDTAYYQAKAEIMRLIDEFYRSVDSRTSAAVQNALFKAGLLRGVFIAFGLLLVLMLWRAYRSLFNILGGSLDQLHDALVRLGSGDFSSVIPAGRGRKNNIMAWVSETQVQLAQLDAEHRQAEAKNQRLTQLYAALSQCNQAIVRCGNQQQLFSEICRAAVTFGGMKLAWIGWLDSESGKIKPVAWYGNDADYLQDIEISIDPDNPFGSGPTGTAMRDNRPFWCQDFQQNPATAPWRERGAKFDWKASAALPLHGNGGVVGALTLYAATVNAFDADARNLLVEMAMDIDYALDNLERESQRRQALAELADSRNLLRTIIDTVPLRIFWKDSELTYLGCNPAFARDAGADSPRDIIGKNDTQLAWRELAELYRNDDRQVMSSGVPKLFYEEPLTKPGGEAIWLRTSKVPLLSSERQTMGVLGVYQDITAIKQTELALLRSEANLNRAQAVAKIGSWRLDLGQGSLEWSAETYRIFGLSSDIPVDYPLFLSHVHPDDLDHLNNAWQAALKGAPYRIEHRIVVKGDIRWVEERAELEFDAAGNCLAGVGTVQDITERKLAQARIELLANFDPLTGLPNRAQLDDRVRYAVSLVKRGHGYLALMFLDLDRFKDINDTLGHSVGDALLVKLADRLRRLLREEDTVTRLGGDEFILLLPGIDASGAALVAQKLLDAIAEPYSIGHYNLTLTASIGIALYPGDGEDPETLFRSADAAMYSAKQEGRQGYRFFTPEMQARATRNLLLLNALRHALTLEQLQVYYQPQVSMFDGRIIGAEALLRWRHPALGMVSPAEFIPVAEDSGLILPIGEWVLRSAVRQAKAWQAEGLGSLVMAVNLSAVQFRNRELPDLVTRVLEQEGLAPDYLELELTEGVAMLNPESAIDLIDNLHERGVRMAIDDFGTGYSSLSYLKKFKVYKLKIDQSFVRDIGTDAEDKAIVSAVISLARSLGLQTIAEGVETIEQQTFLNQQGCDEMQGYLFSQPLPAEQFAALLKRSLTIE</sequence>
<dbReference type="PROSITE" id="PS50113">
    <property type="entry name" value="PAC"/>
    <property type="match status" value="2"/>
</dbReference>
<dbReference type="InterPro" id="IPR013656">
    <property type="entry name" value="PAS_4"/>
</dbReference>
<dbReference type="InterPro" id="IPR003018">
    <property type="entry name" value="GAF"/>
</dbReference>
<dbReference type="InterPro" id="IPR029016">
    <property type="entry name" value="GAF-like_dom_sf"/>
</dbReference>
<evidence type="ECO:0000259" key="4">
    <source>
        <dbReference type="PROSITE" id="PS50113"/>
    </source>
</evidence>
<feature type="transmembrane region" description="Helical" evidence="2">
    <location>
        <begin position="13"/>
        <end position="33"/>
    </location>
</feature>
<dbReference type="SUPFAM" id="SSF55073">
    <property type="entry name" value="Nucleotide cyclase"/>
    <property type="match status" value="1"/>
</dbReference>
<dbReference type="Gene3D" id="3.30.70.270">
    <property type="match status" value="1"/>
</dbReference>
<protein>
    <submittedName>
        <fullName evidence="7">EAL domain-containing protein</fullName>
    </submittedName>
</protein>
<organism evidence="7 8">
    <name type="scientific">Methylomonas rivi</name>
    <dbReference type="NCBI Taxonomy" id="2952226"/>
    <lineage>
        <taxon>Bacteria</taxon>
        <taxon>Pseudomonadati</taxon>
        <taxon>Pseudomonadota</taxon>
        <taxon>Gammaproteobacteria</taxon>
        <taxon>Methylococcales</taxon>
        <taxon>Methylococcaceae</taxon>
        <taxon>Methylomonas</taxon>
    </lineage>
</organism>
<dbReference type="SUPFAM" id="SSF55781">
    <property type="entry name" value="GAF domain-like"/>
    <property type="match status" value="1"/>
</dbReference>
<dbReference type="CDD" id="cd00130">
    <property type="entry name" value="PAS"/>
    <property type="match status" value="2"/>
</dbReference>
<dbReference type="NCBIfam" id="TIGR00254">
    <property type="entry name" value="GGDEF"/>
    <property type="match status" value="1"/>
</dbReference>
<dbReference type="NCBIfam" id="TIGR00229">
    <property type="entry name" value="sensory_box"/>
    <property type="match status" value="2"/>
</dbReference>
<proteinExistence type="predicted"/>
<keyword evidence="8" id="KW-1185">Reference proteome</keyword>
<evidence type="ECO:0000256" key="1">
    <source>
        <dbReference type="SAM" id="Coils"/>
    </source>
</evidence>
<dbReference type="CDD" id="cd01949">
    <property type="entry name" value="GGDEF"/>
    <property type="match status" value="1"/>
</dbReference>
<dbReference type="PROSITE" id="PS50112">
    <property type="entry name" value="PAS"/>
    <property type="match status" value="1"/>
</dbReference>
<dbReference type="Gene3D" id="3.30.450.20">
    <property type="entry name" value="PAS domain"/>
    <property type="match status" value="2"/>
</dbReference>
<dbReference type="PROSITE" id="PS50887">
    <property type="entry name" value="GGDEF"/>
    <property type="match status" value="1"/>
</dbReference>
<dbReference type="SMART" id="SM00091">
    <property type="entry name" value="PAS"/>
    <property type="match status" value="2"/>
</dbReference>
<feature type="domain" description="PAC" evidence="4">
    <location>
        <begin position="687"/>
        <end position="742"/>
    </location>
</feature>
<dbReference type="InterPro" id="IPR035965">
    <property type="entry name" value="PAS-like_dom_sf"/>
</dbReference>
<dbReference type="InterPro" id="IPR001633">
    <property type="entry name" value="EAL_dom"/>
</dbReference>
<dbReference type="SUPFAM" id="SSF55785">
    <property type="entry name" value="PYP-like sensor domain (PAS domain)"/>
    <property type="match status" value="2"/>
</dbReference>
<dbReference type="Gene3D" id="3.20.20.450">
    <property type="entry name" value="EAL domain"/>
    <property type="match status" value="1"/>
</dbReference>
<feature type="coiled-coil region" evidence="1">
    <location>
        <begin position="284"/>
        <end position="311"/>
    </location>
</feature>
<feature type="domain" description="PAS" evidence="3">
    <location>
        <begin position="618"/>
        <end position="689"/>
    </location>
</feature>
<keyword evidence="2" id="KW-0812">Transmembrane</keyword>
<dbReference type="SUPFAM" id="SSF141868">
    <property type="entry name" value="EAL domain-like"/>
    <property type="match status" value="1"/>
</dbReference>
<evidence type="ECO:0000313" key="8">
    <source>
        <dbReference type="Proteomes" id="UP001524586"/>
    </source>
</evidence>
<dbReference type="InterPro" id="IPR000700">
    <property type="entry name" value="PAS-assoc_C"/>
</dbReference>
<feature type="transmembrane region" description="Helical" evidence="2">
    <location>
        <begin position="220"/>
        <end position="240"/>
    </location>
</feature>
<feature type="domain" description="PAC" evidence="4">
    <location>
        <begin position="565"/>
        <end position="617"/>
    </location>
</feature>
<keyword evidence="2" id="KW-0472">Membrane</keyword>
<dbReference type="InterPro" id="IPR001610">
    <property type="entry name" value="PAC"/>
</dbReference>
<evidence type="ECO:0000259" key="5">
    <source>
        <dbReference type="PROSITE" id="PS50883"/>
    </source>
</evidence>
<dbReference type="Pfam" id="PF13185">
    <property type="entry name" value="GAF_2"/>
    <property type="match status" value="1"/>
</dbReference>
<reference evidence="7 8" key="1">
    <citation type="submission" date="2022-07" db="EMBL/GenBank/DDBJ databases">
        <title>Methylomonas rivi sp. nov., Methylomonas rosea sp. nov., Methylomonas aureus sp. nov. and Methylomonas subterranea sp. nov., four novel methanotrophs isolated from a freshwater creek and the deep terrestrial subsurface.</title>
        <authorList>
            <person name="Abin C."/>
            <person name="Sankaranarayanan K."/>
            <person name="Garner C."/>
            <person name="Sindelar R."/>
            <person name="Kotary K."/>
            <person name="Garner R."/>
            <person name="Barclay S."/>
            <person name="Lawson P."/>
            <person name="Krumholz L."/>
        </authorList>
    </citation>
    <scope>NUCLEOTIDE SEQUENCE [LARGE SCALE GENOMIC DNA]</scope>
    <source>
        <strain evidence="7 8">WSC-6</strain>
    </source>
</reference>